<dbReference type="InterPro" id="IPR036890">
    <property type="entry name" value="HATPase_C_sf"/>
</dbReference>
<keyword evidence="10 11" id="KW-0472">Membrane</keyword>
<dbReference type="RefSeq" id="WP_160145922.1">
    <property type="nucleotide sequence ID" value="NZ_BIFQ01000001.1"/>
</dbReference>
<dbReference type="Proteomes" id="UP000287224">
    <property type="component" value="Unassembled WGS sequence"/>
</dbReference>
<dbReference type="Gene3D" id="3.30.565.10">
    <property type="entry name" value="Histidine kinase-like ATPase, C-terminal domain"/>
    <property type="match status" value="1"/>
</dbReference>
<evidence type="ECO:0000256" key="5">
    <source>
        <dbReference type="ARBA" id="ARBA00022679"/>
    </source>
</evidence>
<dbReference type="CDD" id="cd00082">
    <property type="entry name" value="HisKA"/>
    <property type="match status" value="1"/>
</dbReference>
<dbReference type="SMART" id="SM00304">
    <property type="entry name" value="HAMP"/>
    <property type="match status" value="1"/>
</dbReference>
<gene>
    <name evidence="14" type="ORF">KDAU_33730</name>
</gene>
<feature type="domain" description="HAMP" evidence="13">
    <location>
        <begin position="217"/>
        <end position="270"/>
    </location>
</feature>
<dbReference type="AlphaFoldDB" id="A0A401ZGN1"/>
<feature type="transmembrane region" description="Helical" evidence="11">
    <location>
        <begin position="29"/>
        <end position="55"/>
    </location>
</feature>
<reference evidence="15" key="1">
    <citation type="submission" date="2018-12" db="EMBL/GenBank/DDBJ databases">
        <title>Tengunoibacter tsumagoiensis gen. nov., sp. nov., Dictyobacter kobayashii sp. nov., D. alpinus sp. nov., and D. joshuensis sp. nov. and description of Dictyobacteraceae fam. nov. within the order Ktedonobacterales isolated from Tengu-no-mugimeshi.</title>
        <authorList>
            <person name="Wang C.M."/>
            <person name="Zheng Y."/>
            <person name="Sakai Y."/>
            <person name="Toyoda A."/>
            <person name="Minakuchi Y."/>
            <person name="Abe K."/>
            <person name="Yokota A."/>
            <person name="Yabe S."/>
        </authorList>
    </citation>
    <scope>NUCLEOTIDE SEQUENCE [LARGE SCALE GENOMIC DNA]</scope>
    <source>
        <strain evidence="15">S-27</strain>
    </source>
</reference>
<evidence type="ECO:0000256" key="6">
    <source>
        <dbReference type="ARBA" id="ARBA00022692"/>
    </source>
</evidence>
<dbReference type="PANTHER" id="PTHR45436:SF5">
    <property type="entry name" value="SENSOR HISTIDINE KINASE TRCS"/>
    <property type="match status" value="1"/>
</dbReference>
<dbReference type="SMART" id="SM00387">
    <property type="entry name" value="HATPase_c"/>
    <property type="match status" value="1"/>
</dbReference>
<dbReference type="EC" id="2.7.13.3" evidence="3"/>
<evidence type="ECO:0000256" key="10">
    <source>
        <dbReference type="ARBA" id="ARBA00023136"/>
    </source>
</evidence>
<comment type="caution">
    <text evidence="14">The sequence shown here is derived from an EMBL/GenBank/DDBJ whole genome shotgun (WGS) entry which is preliminary data.</text>
</comment>
<dbReference type="InterPro" id="IPR050428">
    <property type="entry name" value="TCS_sensor_his_kinase"/>
</dbReference>
<dbReference type="PRINTS" id="PR00344">
    <property type="entry name" value="BCTRLSENSOR"/>
</dbReference>
<keyword evidence="7" id="KW-0418">Kinase</keyword>
<dbReference type="GO" id="GO:0005886">
    <property type="term" value="C:plasma membrane"/>
    <property type="evidence" value="ECO:0007669"/>
    <property type="project" value="TreeGrafter"/>
</dbReference>
<keyword evidence="8 11" id="KW-1133">Transmembrane helix</keyword>
<dbReference type="CDD" id="cd06225">
    <property type="entry name" value="HAMP"/>
    <property type="match status" value="1"/>
</dbReference>
<dbReference type="SUPFAM" id="SSF158472">
    <property type="entry name" value="HAMP domain-like"/>
    <property type="match status" value="1"/>
</dbReference>
<comment type="catalytic activity">
    <reaction evidence="1">
        <text>ATP + protein L-histidine = ADP + protein N-phospho-L-histidine.</text>
        <dbReference type="EC" id="2.7.13.3"/>
    </reaction>
</comment>
<dbReference type="InterPro" id="IPR004358">
    <property type="entry name" value="Sig_transdc_His_kin-like_C"/>
</dbReference>
<dbReference type="Pfam" id="PF02518">
    <property type="entry name" value="HATPase_c"/>
    <property type="match status" value="1"/>
</dbReference>
<dbReference type="EMBL" id="BIFQ01000001">
    <property type="protein sequence ID" value="GCE06044.1"/>
    <property type="molecule type" value="Genomic_DNA"/>
</dbReference>
<evidence type="ECO:0000256" key="7">
    <source>
        <dbReference type="ARBA" id="ARBA00022777"/>
    </source>
</evidence>
<dbReference type="InterPro" id="IPR003594">
    <property type="entry name" value="HATPase_dom"/>
</dbReference>
<proteinExistence type="predicted"/>
<keyword evidence="5" id="KW-0808">Transferase</keyword>
<dbReference type="InterPro" id="IPR005467">
    <property type="entry name" value="His_kinase_dom"/>
</dbReference>
<dbReference type="Gene3D" id="6.10.340.10">
    <property type="match status" value="1"/>
</dbReference>
<dbReference type="Gene3D" id="1.10.287.130">
    <property type="match status" value="1"/>
</dbReference>
<dbReference type="SMART" id="SM00388">
    <property type="entry name" value="HisKA"/>
    <property type="match status" value="1"/>
</dbReference>
<dbReference type="PROSITE" id="PS50885">
    <property type="entry name" value="HAMP"/>
    <property type="match status" value="1"/>
</dbReference>
<sequence>MGETAIKAENTSPPFSGPKKTFSLRQRLVFWNVLIFLFSFLILSVLIFVLVSSYLEASVDNRLSLQSEKMQMATTSWFAAGHRFDAQFFNQMLQGVPGNEFTVDNPSYIKFIDIHTGRTLYHSANLQSESFTFNQADTRVILQGQNVFRTYQQDGSLQVRTLTFPIRDDAHAIIAIAQVGNSLAPVSEMQRVLLLFLGIGMLVAALLAYVIGSLVTNRELRPLSDLSASMLDLSVDSLGARLAPTSSATEILQLTDAFNHMTERLEKSFQLQRRFVADVSHELRTPLTAIRGQIDILLMDPNLKGTVHHDVQEINVELRRVSWLLNNLLLMARAEVGIIPELDKKHVQAVELDTLLIEILRQLQGDRQAVDLRMGQLEQIGVRGDRDLLKHMIINICDNALQYTQSGGHVLVELTTQQEPPSGIDSKQYNRSASWATIHICDTGPGIAPRDIPHIFEHYYRATQPNSRSKHGAGLGLFVSRLIASAHGGDITVDSQLAKGSCFYIWLPMNSGD</sequence>
<evidence type="ECO:0000259" key="13">
    <source>
        <dbReference type="PROSITE" id="PS50885"/>
    </source>
</evidence>
<evidence type="ECO:0000256" key="2">
    <source>
        <dbReference type="ARBA" id="ARBA00004370"/>
    </source>
</evidence>
<dbReference type="InterPro" id="IPR003660">
    <property type="entry name" value="HAMP_dom"/>
</dbReference>
<evidence type="ECO:0000256" key="4">
    <source>
        <dbReference type="ARBA" id="ARBA00022553"/>
    </source>
</evidence>
<keyword evidence="6 11" id="KW-0812">Transmembrane</keyword>
<dbReference type="CDD" id="cd00075">
    <property type="entry name" value="HATPase"/>
    <property type="match status" value="1"/>
</dbReference>
<organism evidence="14 15">
    <name type="scientific">Dictyobacter aurantiacus</name>
    <dbReference type="NCBI Taxonomy" id="1936993"/>
    <lineage>
        <taxon>Bacteria</taxon>
        <taxon>Bacillati</taxon>
        <taxon>Chloroflexota</taxon>
        <taxon>Ktedonobacteria</taxon>
        <taxon>Ktedonobacterales</taxon>
        <taxon>Dictyobacteraceae</taxon>
        <taxon>Dictyobacter</taxon>
    </lineage>
</organism>
<dbReference type="Pfam" id="PF00512">
    <property type="entry name" value="HisKA"/>
    <property type="match status" value="1"/>
</dbReference>
<accession>A0A401ZGN1</accession>
<dbReference type="InterPro" id="IPR003661">
    <property type="entry name" value="HisK_dim/P_dom"/>
</dbReference>
<dbReference type="GO" id="GO:0000155">
    <property type="term" value="F:phosphorelay sensor kinase activity"/>
    <property type="evidence" value="ECO:0007669"/>
    <property type="project" value="InterPro"/>
</dbReference>
<dbReference type="OrthoDB" id="9786919at2"/>
<evidence type="ECO:0000256" key="3">
    <source>
        <dbReference type="ARBA" id="ARBA00012438"/>
    </source>
</evidence>
<dbReference type="PROSITE" id="PS50109">
    <property type="entry name" value="HIS_KIN"/>
    <property type="match status" value="1"/>
</dbReference>
<feature type="transmembrane region" description="Helical" evidence="11">
    <location>
        <begin position="192"/>
        <end position="211"/>
    </location>
</feature>
<dbReference type="FunFam" id="1.10.287.130:FF:000001">
    <property type="entry name" value="Two-component sensor histidine kinase"/>
    <property type="match status" value="1"/>
</dbReference>
<evidence type="ECO:0000256" key="9">
    <source>
        <dbReference type="ARBA" id="ARBA00023012"/>
    </source>
</evidence>
<evidence type="ECO:0000313" key="15">
    <source>
        <dbReference type="Proteomes" id="UP000287224"/>
    </source>
</evidence>
<protein>
    <recommendedName>
        <fullName evidence="3">histidine kinase</fullName>
        <ecNumber evidence="3">2.7.13.3</ecNumber>
    </recommendedName>
</protein>
<evidence type="ECO:0000256" key="8">
    <source>
        <dbReference type="ARBA" id="ARBA00022989"/>
    </source>
</evidence>
<dbReference type="Pfam" id="PF00672">
    <property type="entry name" value="HAMP"/>
    <property type="match status" value="1"/>
</dbReference>
<keyword evidence="9" id="KW-0902">Two-component regulatory system</keyword>
<dbReference type="SUPFAM" id="SSF47384">
    <property type="entry name" value="Homodimeric domain of signal transducing histidine kinase"/>
    <property type="match status" value="1"/>
</dbReference>
<name>A0A401ZGN1_9CHLR</name>
<keyword evidence="4" id="KW-0597">Phosphoprotein</keyword>
<evidence type="ECO:0000259" key="12">
    <source>
        <dbReference type="PROSITE" id="PS50109"/>
    </source>
</evidence>
<evidence type="ECO:0000256" key="11">
    <source>
        <dbReference type="SAM" id="Phobius"/>
    </source>
</evidence>
<dbReference type="InterPro" id="IPR036097">
    <property type="entry name" value="HisK_dim/P_sf"/>
</dbReference>
<evidence type="ECO:0000313" key="14">
    <source>
        <dbReference type="EMBL" id="GCE06044.1"/>
    </source>
</evidence>
<keyword evidence="15" id="KW-1185">Reference proteome</keyword>
<feature type="domain" description="Histidine kinase" evidence="12">
    <location>
        <begin position="278"/>
        <end position="511"/>
    </location>
</feature>
<dbReference type="SUPFAM" id="SSF55874">
    <property type="entry name" value="ATPase domain of HSP90 chaperone/DNA topoisomerase II/histidine kinase"/>
    <property type="match status" value="1"/>
</dbReference>
<dbReference type="PANTHER" id="PTHR45436">
    <property type="entry name" value="SENSOR HISTIDINE KINASE YKOH"/>
    <property type="match status" value="1"/>
</dbReference>
<evidence type="ECO:0000256" key="1">
    <source>
        <dbReference type="ARBA" id="ARBA00000085"/>
    </source>
</evidence>
<comment type="subcellular location">
    <subcellularLocation>
        <location evidence="2">Membrane</location>
    </subcellularLocation>
</comment>